<accession>A9L163</accession>
<keyword evidence="2" id="KW-0472">Membrane</keyword>
<feature type="coiled-coil region" evidence="1">
    <location>
        <begin position="114"/>
        <end position="159"/>
    </location>
</feature>
<feature type="transmembrane region" description="Helical" evidence="2">
    <location>
        <begin position="87"/>
        <end position="107"/>
    </location>
</feature>
<evidence type="ECO:0000256" key="1">
    <source>
        <dbReference type="SAM" id="Coils"/>
    </source>
</evidence>
<name>A9L163_SHEB9</name>
<keyword evidence="1" id="KW-0175">Coiled coil</keyword>
<keyword evidence="2" id="KW-1133">Transmembrane helix</keyword>
<dbReference type="HOGENOM" id="CLU_936566_0_0_6"/>
<organism evidence="3 4">
    <name type="scientific">Shewanella baltica (strain OS195)</name>
    <dbReference type="NCBI Taxonomy" id="399599"/>
    <lineage>
        <taxon>Bacteria</taxon>
        <taxon>Pseudomonadati</taxon>
        <taxon>Pseudomonadota</taxon>
        <taxon>Gammaproteobacteria</taxon>
        <taxon>Alteromonadales</taxon>
        <taxon>Shewanellaceae</taxon>
        <taxon>Shewanella</taxon>
    </lineage>
</organism>
<gene>
    <name evidence="3" type="ordered locus">Sbal195_2139</name>
</gene>
<sequence>MRLRALLFGACHHRILSLLLNHGRHMTTPSTSPQAEQQTQTHESETSFWWLIILLAIVAVSLLGLYFMNFNGGWGNQGDFGTFGDFLGGVLNPILGFATVGLLIWSLKLQMNELALSRQELALTRQELAETKKETAMSRQAMEQQVTHLKQEAELSELTRLLAKTTESYQITLSARFTIEELQYTKEGEKRSHHNFEMDFRNLLTKFYPSFSSSDQNSMSGQLLSDKEVLQNLNSIRFFTILISDLSLKYLSIKKSTEFARVYLSEAYDFLHTINQIHPNEITLDRAGKISHILINSVEIMPNNLTE</sequence>
<evidence type="ECO:0000256" key="2">
    <source>
        <dbReference type="SAM" id="Phobius"/>
    </source>
</evidence>
<evidence type="ECO:0000313" key="4">
    <source>
        <dbReference type="Proteomes" id="UP000000770"/>
    </source>
</evidence>
<evidence type="ECO:0000313" key="3">
    <source>
        <dbReference type="EMBL" id="ABX49308.1"/>
    </source>
</evidence>
<reference evidence="3 4" key="1">
    <citation type="submission" date="2007-11" db="EMBL/GenBank/DDBJ databases">
        <title>Complete sequence of chromosome of Shewanella baltica OS195.</title>
        <authorList>
            <consortium name="US DOE Joint Genome Institute"/>
            <person name="Copeland A."/>
            <person name="Lucas S."/>
            <person name="Lapidus A."/>
            <person name="Barry K."/>
            <person name="Glavina del Rio T."/>
            <person name="Dalin E."/>
            <person name="Tice H."/>
            <person name="Pitluck S."/>
            <person name="Chain P."/>
            <person name="Malfatti S."/>
            <person name="Shin M."/>
            <person name="Vergez L."/>
            <person name="Schmutz J."/>
            <person name="Larimer F."/>
            <person name="Land M."/>
            <person name="Hauser L."/>
            <person name="Kyrpides N."/>
            <person name="Kim E."/>
            <person name="Brettar I."/>
            <person name="Rodrigues J."/>
            <person name="Konstantinidis K."/>
            <person name="Klappenbach J."/>
            <person name="Hofle M."/>
            <person name="Tiedje J."/>
            <person name="Richardson P."/>
        </authorList>
    </citation>
    <scope>NUCLEOTIDE SEQUENCE [LARGE SCALE GENOMIC DNA]</scope>
    <source>
        <strain evidence="3 4">OS195</strain>
    </source>
</reference>
<keyword evidence="2" id="KW-0812">Transmembrane</keyword>
<feature type="transmembrane region" description="Helical" evidence="2">
    <location>
        <begin position="48"/>
        <end position="67"/>
    </location>
</feature>
<dbReference type="EMBL" id="CP000891">
    <property type="protein sequence ID" value="ABX49308.1"/>
    <property type="molecule type" value="Genomic_DNA"/>
</dbReference>
<dbReference type="AlphaFoldDB" id="A9L163"/>
<protein>
    <submittedName>
        <fullName evidence="3">Uncharacterized protein</fullName>
    </submittedName>
</protein>
<dbReference type="KEGG" id="sbn:Sbal195_2139"/>
<dbReference type="Proteomes" id="UP000000770">
    <property type="component" value="Chromosome"/>
</dbReference>
<proteinExistence type="predicted"/>